<name>A0A318JWM7_9NOCA</name>
<dbReference type="EMBL" id="QJKF01000014">
    <property type="protein sequence ID" value="PXX58487.1"/>
    <property type="molecule type" value="Genomic_DNA"/>
</dbReference>
<protein>
    <submittedName>
        <fullName evidence="2">Uncharacterized protein</fullName>
    </submittedName>
</protein>
<organism evidence="2 3">
    <name type="scientific">Nocardia tenerifensis</name>
    <dbReference type="NCBI Taxonomy" id="228006"/>
    <lineage>
        <taxon>Bacteria</taxon>
        <taxon>Bacillati</taxon>
        <taxon>Actinomycetota</taxon>
        <taxon>Actinomycetes</taxon>
        <taxon>Mycobacteriales</taxon>
        <taxon>Nocardiaceae</taxon>
        <taxon>Nocardia</taxon>
    </lineage>
</organism>
<reference evidence="2 3" key="1">
    <citation type="submission" date="2018-05" db="EMBL/GenBank/DDBJ databases">
        <title>Genomic Encyclopedia of Type Strains, Phase IV (KMG-IV): sequencing the most valuable type-strain genomes for metagenomic binning, comparative biology and taxonomic classification.</title>
        <authorList>
            <person name="Goeker M."/>
        </authorList>
    </citation>
    <scope>NUCLEOTIDE SEQUENCE [LARGE SCALE GENOMIC DNA]</scope>
    <source>
        <strain evidence="2 3">DSM 44704</strain>
    </source>
</reference>
<dbReference type="Proteomes" id="UP000247569">
    <property type="component" value="Unassembled WGS sequence"/>
</dbReference>
<evidence type="ECO:0000256" key="1">
    <source>
        <dbReference type="SAM" id="MobiDB-lite"/>
    </source>
</evidence>
<dbReference type="AlphaFoldDB" id="A0A318JWM7"/>
<feature type="region of interest" description="Disordered" evidence="1">
    <location>
        <begin position="1"/>
        <end position="31"/>
    </location>
</feature>
<accession>A0A318JWM7</accession>
<evidence type="ECO:0000313" key="2">
    <source>
        <dbReference type="EMBL" id="PXX58487.1"/>
    </source>
</evidence>
<keyword evidence="3" id="KW-1185">Reference proteome</keyword>
<gene>
    <name evidence="2" type="ORF">DFR70_114171</name>
</gene>
<comment type="caution">
    <text evidence="2">The sequence shown here is derived from an EMBL/GenBank/DDBJ whole genome shotgun (WGS) entry which is preliminary data.</text>
</comment>
<sequence length="368" mass="39307">MQAGRGYGDPSVGNEPFAETRLRAPGSGLTKPQPLGAIAEAGSLTMADLACVAHVPSSTLARLWLDPMWLDGVTGATLQKLLPAVPGLARYLEDRSHSARLEAALHQCVESGLDIQTGRLGPLIESRSIQYVATALEAAAATMRLDARGTVSSLARCWGGSQSLALDAVIDPACGLISEPNLLIEKAVQLTDLIDTSANSLHTTVGYGILVHKVTKLTGSVPTDSPPATRCSAFAYRSGVIGMLLRTGDPDAARAYRRELETHPLLQRNELWSLATFSADIPQTRQFNVDSRTGLAHTAADVIGDLSELNEAYLHYLVTSAIPVLLHYDSTFGSRRAVLVNTLGARLERGIEDARTRSVSVGFMKSIR</sequence>
<proteinExistence type="predicted"/>
<evidence type="ECO:0000313" key="3">
    <source>
        <dbReference type="Proteomes" id="UP000247569"/>
    </source>
</evidence>